<dbReference type="AlphaFoldDB" id="A0A1G7AE13"/>
<evidence type="ECO:0000313" key="4">
    <source>
        <dbReference type="Proteomes" id="UP000198994"/>
    </source>
</evidence>
<dbReference type="InterPro" id="IPR039366">
    <property type="entry name" value="Pilotin"/>
</dbReference>
<keyword evidence="3" id="KW-0449">Lipoprotein</keyword>
<dbReference type="RefSeq" id="WP_089954130.1">
    <property type="nucleotide sequence ID" value="NZ_FNAV01000001.1"/>
</dbReference>
<proteinExistence type="predicted"/>
<dbReference type="Proteomes" id="UP000198994">
    <property type="component" value="Unassembled WGS sequence"/>
</dbReference>
<dbReference type="PANTHER" id="PTHR38013:SF1">
    <property type="entry name" value="GLYCOPROTEIN_POLYSACCHARIDE METABOLISM"/>
    <property type="match status" value="1"/>
</dbReference>
<evidence type="ECO:0000259" key="2">
    <source>
        <dbReference type="Pfam" id="PF03724"/>
    </source>
</evidence>
<reference evidence="4" key="1">
    <citation type="submission" date="2016-10" db="EMBL/GenBank/DDBJ databases">
        <authorList>
            <person name="Varghese N."/>
            <person name="Submissions S."/>
        </authorList>
    </citation>
    <scope>NUCLEOTIDE SEQUENCE [LARGE SCALE GENOMIC DNA]</scope>
    <source>
        <strain evidence="4">DSM 10146</strain>
    </source>
</reference>
<sequence length="253" mass="27373">MRTKTVWRGGLALIGVCCALAGGAAVAEPAELPVIVRLADGATLPPDATLEVSLLDVSRADAPSVTISERDYKISELPVEIRLPYDSDKIDERMSYIVSGKVAVGDTVLLRTTTAYSALTREAPERPEIELEQVATLAATPRISGVEWAAFEIGGRMLVAEDPPTIAFLDDGSFSMYGGCNTFRGKAEMGNGTLRIREPFAGTKRLCPEPRMELEKTMVDALNATRGYVRVDNRLSLTNEAGVTTLRLTERPE</sequence>
<evidence type="ECO:0000256" key="1">
    <source>
        <dbReference type="SAM" id="SignalP"/>
    </source>
</evidence>
<dbReference type="Pfam" id="PF03724">
    <property type="entry name" value="META"/>
    <property type="match status" value="1"/>
</dbReference>
<name>A0A1G7AE13_9RHOB</name>
<dbReference type="EMBL" id="FNAV01000001">
    <property type="protein sequence ID" value="SDE13164.1"/>
    <property type="molecule type" value="Genomic_DNA"/>
</dbReference>
<dbReference type="Pfam" id="PF09619">
    <property type="entry name" value="YscW"/>
    <property type="match status" value="1"/>
</dbReference>
<dbReference type="Gene3D" id="2.40.128.270">
    <property type="match status" value="1"/>
</dbReference>
<accession>A0A1G7AE13</accession>
<keyword evidence="4" id="KW-1185">Reference proteome</keyword>
<dbReference type="InterPro" id="IPR053196">
    <property type="entry name" value="Lipoprotein_YbaY-like"/>
</dbReference>
<dbReference type="OrthoDB" id="9809132at2"/>
<organism evidence="3 4">
    <name type="scientific">Salipiger thiooxidans</name>
    <dbReference type="NCBI Taxonomy" id="282683"/>
    <lineage>
        <taxon>Bacteria</taxon>
        <taxon>Pseudomonadati</taxon>
        <taxon>Pseudomonadota</taxon>
        <taxon>Alphaproteobacteria</taxon>
        <taxon>Rhodobacterales</taxon>
        <taxon>Roseobacteraceae</taxon>
        <taxon>Salipiger</taxon>
    </lineage>
</organism>
<keyword evidence="1" id="KW-0732">Signal</keyword>
<feature type="signal peptide" evidence="1">
    <location>
        <begin position="1"/>
        <end position="27"/>
    </location>
</feature>
<dbReference type="STRING" id="282683.SAMN04488105_10196"/>
<dbReference type="PANTHER" id="PTHR38013">
    <property type="entry name" value="GLYCOPROTEIN/POLYSACCHARIDE METABOLISM"/>
    <property type="match status" value="1"/>
</dbReference>
<dbReference type="InterPro" id="IPR038670">
    <property type="entry name" value="HslJ-like_sf"/>
</dbReference>
<protein>
    <submittedName>
        <fullName evidence="3">Putative lipoprotein</fullName>
    </submittedName>
</protein>
<feature type="chain" id="PRO_5011746748" evidence="1">
    <location>
        <begin position="28"/>
        <end position="253"/>
    </location>
</feature>
<evidence type="ECO:0000313" key="3">
    <source>
        <dbReference type="EMBL" id="SDE13164.1"/>
    </source>
</evidence>
<dbReference type="InterPro" id="IPR005184">
    <property type="entry name" value="DUF306_Meta_HslJ"/>
</dbReference>
<feature type="domain" description="DUF306" evidence="2">
    <location>
        <begin position="143"/>
        <end position="248"/>
    </location>
</feature>
<gene>
    <name evidence="3" type="ORF">SAMN04488105_10196</name>
</gene>